<sequence>MLSNSFRISVFRKPQSDANDSEIGGKVVDVKLGNRDSEIDDTQWRMIASLLWLQCSVSILCCHCAPKRMAREAKEEELLRDHCRH</sequence>
<reference evidence="1 2" key="1">
    <citation type="journal article" date="2022" name="Plant J.">
        <title>Chromosome-level genome of Camellia lanceoleosa provides a valuable resource for understanding genome evolution and self-incompatibility.</title>
        <authorList>
            <person name="Gong W."/>
            <person name="Xiao S."/>
            <person name="Wang L."/>
            <person name="Liao Z."/>
            <person name="Chang Y."/>
            <person name="Mo W."/>
            <person name="Hu G."/>
            <person name="Li W."/>
            <person name="Zhao G."/>
            <person name="Zhu H."/>
            <person name="Hu X."/>
            <person name="Ji K."/>
            <person name="Xiang X."/>
            <person name="Song Q."/>
            <person name="Yuan D."/>
            <person name="Jin S."/>
            <person name="Zhang L."/>
        </authorList>
    </citation>
    <scope>NUCLEOTIDE SEQUENCE [LARGE SCALE GENOMIC DNA]</scope>
    <source>
        <strain evidence="1">SQ_2022a</strain>
    </source>
</reference>
<organism evidence="1 2">
    <name type="scientific">Camellia lanceoleosa</name>
    <dbReference type="NCBI Taxonomy" id="1840588"/>
    <lineage>
        <taxon>Eukaryota</taxon>
        <taxon>Viridiplantae</taxon>
        <taxon>Streptophyta</taxon>
        <taxon>Embryophyta</taxon>
        <taxon>Tracheophyta</taxon>
        <taxon>Spermatophyta</taxon>
        <taxon>Magnoliopsida</taxon>
        <taxon>eudicotyledons</taxon>
        <taxon>Gunneridae</taxon>
        <taxon>Pentapetalae</taxon>
        <taxon>asterids</taxon>
        <taxon>Ericales</taxon>
        <taxon>Theaceae</taxon>
        <taxon>Camellia</taxon>
    </lineage>
</organism>
<accession>A0ACC0GLB2</accession>
<proteinExistence type="predicted"/>
<name>A0ACC0GLB2_9ERIC</name>
<evidence type="ECO:0000313" key="2">
    <source>
        <dbReference type="Proteomes" id="UP001060215"/>
    </source>
</evidence>
<protein>
    <submittedName>
        <fullName evidence="1">Nuclear pore complex protein NUP85</fullName>
    </submittedName>
</protein>
<keyword evidence="2" id="KW-1185">Reference proteome</keyword>
<dbReference type="EMBL" id="CM045765">
    <property type="protein sequence ID" value="KAI8001213.1"/>
    <property type="molecule type" value="Genomic_DNA"/>
</dbReference>
<evidence type="ECO:0000313" key="1">
    <source>
        <dbReference type="EMBL" id="KAI8001213.1"/>
    </source>
</evidence>
<comment type="caution">
    <text evidence="1">The sequence shown here is derived from an EMBL/GenBank/DDBJ whole genome shotgun (WGS) entry which is preliminary data.</text>
</comment>
<gene>
    <name evidence="1" type="ORF">LOK49_LG09G01361</name>
</gene>
<dbReference type="Proteomes" id="UP001060215">
    <property type="component" value="Chromosome 8"/>
</dbReference>